<comment type="subcellular location">
    <subcellularLocation>
        <location evidence="1">Cytoplasm</location>
    </subcellularLocation>
</comment>
<dbReference type="SUPFAM" id="SSF46934">
    <property type="entry name" value="UBA-like"/>
    <property type="match status" value="1"/>
</dbReference>
<feature type="region of interest" description="Disordered" evidence="4">
    <location>
        <begin position="106"/>
        <end position="157"/>
    </location>
</feature>
<evidence type="ECO:0000256" key="1">
    <source>
        <dbReference type="ARBA" id="ARBA00004496"/>
    </source>
</evidence>
<keyword evidence="2" id="KW-0963">Cytoplasm</keyword>
<evidence type="ECO:0000256" key="2">
    <source>
        <dbReference type="ARBA" id="ARBA00022490"/>
    </source>
</evidence>
<name>A0A194RBT1_PAPMA</name>
<keyword evidence="6" id="KW-1185">Reference proteome</keyword>
<dbReference type="PANTHER" id="PTHR16308">
    <property type="entry name" value="UBIQUITIN ASSOCIATED PROTEIN 2-LIKE/LINGERER"/>
    <property type="match status" value="1"/>
</dbReference>
<reference evidence="5 6" key="1">
    <citation type="journal article" date="2015" name="Nat. Commun.">
        <title>Outbred genome sequencing and CRISPR/Cas9 gene editing in butterflies.</title>
        <authorList>
            <person name="Li X."/>
            <person name="Fan D."/>
            <person name="Zhang W."/>
            <person name="Liu G."/>
            <person name="Zhang L."/>
            <person name="Zhao L."/>
            <person name="Fang X."/>
            <person name="Chen L."/>
            <person name="Dong Y."/>
            <person name="Chen Y."/>
            <person name="Ding Y."/>
            <person name="Zhao R."/>
            <person name="Feng M."/>
            <person name="Zhu Y."/>
            <person name="Feng Y."/>
            <person name="Jiang X."/>
            <person name="Zhu D."/>
            <person name="Xiang H."/>
            <person name="Feng X."/>
            <person name="Li S."/>
            <person name="Wang J."/>
            <person name="Zhang G."/>
            <person name="Kronforst M.R."/>
            <person name="Wang W."/>
        </authorList>
    </citation>
    <scope>NUCLEOTIDE SEQUENCE [LARGE SCALE GENOMIC DNA]</scope>
    <source>
        <strain evidence="5">Ya'a_city_454_Pm</strain>
        <tissue evidence="5">Whole body</tissue>
    </source>
</reference>
<dbReference type="InterPro" id="IPR051833">
    <property type="entry name" value="TC-DDR_regulator"/>
</dbReference>
<sequence>MSLGARATKGGARAGKDGKHAQDKGKPTDKPQPKEKVKLQATTEQIRMANMIDCKSEDTTDVRRMVTVLMEMTCRTEEEVCSALHDSDNDMLVACNLLLEESERIQGGRGAGRGGRRGGTRTRPSRDTHWNDNNDAGGNIGDTFPATEDWDNEEWSGSLSDTKVFTPSVNVQNLVPELDTASQNATEDWECPPESNGPTDAHVTSYTYHNTAQAHHHQSMLEQQQQQQQQVLSAPKPEPAAAPAPSDPHLTHHHQEDWECPPESNGPTDAHVTSYTYHNTAQAHHHQSMLEEDWECPPESNGPTDAHVTSYTYHNTAQAHHHQSMLEVITHIHDTKVFFF</sequence>
<organism evidence="5 6">
    <name type="scientific">Papilio machaon</name>
    <name type="common">Old World swallowtail butterfly</name>
    <dbReference type="NCBI Taxonomy" id="76193"/>
    <lineage>
        <taxon>Eukaryota</taxon>
        <taxon>Metazoa</taxon>
        <taxon>Ecdysozoa</taxon>
        <taxon>Arthropoda</taxon>
        <taxon>Hexapoda</taxon>
        <taxon>Insecta</taxon>
        <taxon>Pterygota</taxon>
        <taxon>Neoptera</taxon>
        <taxon>Endopterygota</taxon>
        <taxon>Lepidoptera</taxon>
        <taxon>Glossata</taxon>
        <taxon>Ditrysia</taxon>
        <taxon>Papilionoidea</taxon>
        <taxon>Papilionidae</taxon>
        <taxon>Papilioninae</taxon>
        <taxon>Papilio</taxon>
    </lineage>
</organism>
<dbReference type="STRING" id="76193.A0A194RBT1"/>
<evidence type="ECO:0000313" key="6">
    <source>
        <dbReference type="Proteomes" id="UP000053240"/>
    </source>
</evidence>
<gene>
    <name evidence="5" type="ORF">RR48_06861</name>
</gene>
<evidence type="ECO:0000256" key="3">
    <source>
        <dbReference type="ARBA" id="ARBA00022553"/>
    </source>
</evidence>
<evidence type="ECO:0000256" key="4">
    <source>
        <dbReference type="SAM" id="MobiDB-lite"/>
    </source>
</evidence>
<dbReference type="EMBL" id="KQ460416">
    <property type="protein sequence ID" value="KPJ14939.1"/>
    <property type="molecule type" value="Genomic_DNA"/>
</dbReference>
<dbReference type="GO" id="GO:0005737">
    <property type="term" value="C:cytoplasm"/>
    <property type="evidence" value="ECO:0007669"/>
    <property type="project" value="UniProtKB-SubCell"/>
</dbReference>
<feature type="compositionally biased region" description="Low complexity" evidence="4">
    <location>
        <begin position="1"/>
        <end position="11"/>
    </location>
</feature>
<feature type="region of interest" description="Disordered" evidence="4">
    <location>
        <begin position="1"/>
        <end position="38"/>
    </location>
</feature>
<protein>
    <submittedName>
        <fullName evidence="5">Protein lingerer</fullName>
    </submittedName>
</protein>
<accession>A0A194RBT1</accession>
<dbReference type="GO" id="GO:0005634">
    <property type="term" value="C:nucleus"/>
    <property type="evidence" value="ECO:0007669"/>
    <property type="project" value="TreeGrafter"/>
</dbReference>
<feature type="compositionally biased region" description="Polar residues" evidence="4">
    <location>
        <begin position="196"/>
        <end position="213"/>
    </location>
</feature>
<evidence type="ECO:0000313" key="5">
    <source>
        <dbReference type="EMBL" id="KPJ14939.1"/>
    </source>
</evidence>
<proteinExistence type="predicted"/>
<keyword evidence="3" id="KW-0597">Phosphoprotein</keyword>
<dbReference type="InterPro" id="IPR009060">
    <property type="entry name" value="UBA-like_sf"/>
</dbReference>
<dbReference type="Gene3D" id="1.10.8.10">
    <property type="entry name" value="DNA helicase RuvA subunit, C-terminal domain"/>
    <property type="match status" value="1"/>
</dbReference>
<feature type="region of interest" description="Disordered" evidence="4">
    <location>
        <begin position="181"/>
        <end position="306"/>
    </location>
</feature>
<dbReference type="Proteomes" id="UP000053240">
    <property type="component" value="Unassembled WGS sequence"/>
</dbReference>
<feature type="compositionally biased region" description="Pro residues" evidence="4">
    <location>
        <begin position="236"/>
        <end position="246"/>
    </location>
</feature>
<dbReference type="InParanoid" id="A0A194RBT1"/>
<feature type="compositionally biased region" description="Polar residues" evidence="4">
    <location>
        <begin position="265"/>
        <end position="282"/>
    </location>
</feature>
<feature type="compositionally biased region" description="Basic and acidic residues" evidence="4">
    <location>
        <begin position="14"/>
        <end position="38"/>
    </location>
</feature>
<dbReference type="PANTHER" id="PTHR16308:SF13">
    <property type="entry name" value="PROTEIN LINGERER"/>
    <property type="match status" value="1"/>
</dbReference>
<dbReference type="AlphaFoldDB" id="A0A194RBT1"/>